<dbReference type="Proteomes" id="UP000183760">
    <property type="component" value="Unassembled WGS sequence"/>
</dbReference>
<dbReference type="STRING" id="1334629.MFUL124B02_09880"/>
<dbReference type="EMBL" id="BJXR01000072">
    <property type="protein sequence ID" value="GEN13005.1"/>
    <property type="molecule type" value="Genomic_DNA"/>
</dbReference>
<name>A0A511TFR0_MYXFU</name>
<evidence type="ECO:0000313" key="2">
    <source>
        <dbReference type="EMBL" id="SEU38357.1"/>
    </source>
</evidence>
<dbReference type="Proteomes" id="UP000321514">
    <property type="component" value="Unassembled WGS sequence"/>
</dbReference>
<reference evidence="1 4" key="2">
    <citation type="submission" date="2019-07" db="EMBL/GenBank/DDBJ databases">
        <title>Whole genome shotgun sequence of Myxococcus fulvus NBRC 100333.</title>
        <authorList>
            <person name="Hosoyama A."/>
            <person name="Uohara A."/>
            <person name="Ohji S."/>
            <person name="Ichikawa N."/>
        </authorList>
    </citation>
    <scope>NUCLEOTIDE SEQUENCE [LARGE SCALE GENOMIC DNA]</scope>
    <source>
        <strain evidence="1 4">NBRC 100333</strain>
    </source>
</reference>
<protein>
    <submittedName>
        <fullName evidence="1">Uncharacterized protein</fullName>
    </submittedName>
</protein>
<organism evidence="1 4">
    <name type="scientific">Myxococcus fulvus</name>
    <dbReference type="NCBI Taxonomy" id="33"/>
    <lineage>
        <taxon>Bacteria</taxon>
        <taxon>Pseudomonadati</taxon>
        <taxon>Myxococcota</taxon>
        <taxon>Myxococcia</taxon>
        <taxon>Myxococcales</taxon>
        <taxon>Cystobacterineae</taxon>
        <taxon>Myxococcaceae</taxon>
        <taxon>Myxococcus</taxon>
    </lineage>
</organism>
<proteinExistence type="predicted"/>
<dbReference type="EMBL" id="FOIB01000013">
    <property type="protein sequence ID" value="SEU38357.1"/>
    <property type="molecule type" value="Genomic_DNA"/>
</dbReference>
<evidence type="ECO:0000313" key="4">
    <source>
        <dbReference type="Proteomes" id="UP000321514"/>
    </source>
</evidence>
<gene>
    <name evidence="1" type="ORF">MFU01_80420</name>
    <name evidence="2" type="ORF">SAMN05443572_11332</name>
</gene>
<reference evidence="2 3" key="1">
    <citation type="submission" date="2016-10" db="EMBL/GenBank/DDBJ databases">
        <authorList>
            <person name="Varghese N."/>
            <person name="Submissions S."/>
        </authorList>
    </citation>
    <scope>NUCLEOTIDE SEQUENCE [LARGE SCALE GENOMIC DNA]</scope>
    <source>
        <strain evidence="2 3">DSM 16525</strain>
    </source>
</reference>
<accession>A0A511TFR0</accession>
<evidence type="ECO:0000313" key="3">
    <source>
        <dbReference type="Proteomes" id="UP000183760"/>
    </source>
</evidence>
<sequence>MDLTTVFPAESPLYRQSVPPGPPREAGGDIVLVTEVTGFYPGCMKLFDTLLQEASLHDKAGSASKRAALKAKLTPTDTVEQVAGDLRISEGEDRRANGGLVVKGNLVLEDQGRLLVAGDLVVEGSIIHEGFDYSLLFVGGSLQAGNLLVHGEVVVLGGFKVQGVAWTYYSDYSTYADTLTARLVVADDREDAIGKVSAENHLVGHSSEIGPKLSKLLQKGLVDEEGEWSYTTLAKKLLKKEALLA</sequence>
<dbReference type="AlphaFoldDB" id="A0A511TFR0"/>
<evidence type="ECO:0000313" key="1">
    <source>
        <dbReference type="EMBL" id="GEN13005.1"/>
    </source>
</evidence>
<keyword evidence="3" id="KW-1185">Reference proteome</keyword>
<comment type="caution">
    <text evidence="1">The sequence shown here is derived from an EMBL/GenBank/DDBJ whole genome shotgun (WGS) entry which is preliminary data.</text>
</comment>